<feature type="domain" description="Phosphoadenosine phosphosulphate reductase" evidence="11">
    <location>
        <begin position="74"/>
        <end position="297"/>
    </location>
</feature>
<proteinExistence type="inferred from homology"/>
<dbReference type="PIRSF" id="PIRSF002936">
    <property type="entry name" value="CysDAde_trans"/>
    <property type="match status" value="1"/>
</dbReference>
<feature type="region of interest" description="Disordered" evidence="10">
    <location>
        <begin position="1"/>
        <end position="44"/>
    </location>
</feature>
<dbReference type="PANTHER" id="PTHR43196">
    <property type="entry name" value="SULFATE ADENYLYLTRANSFERASE SUBUNIT 2"/>
    <property type="match status" value="1"/>
</dbReference>
<evidence type="ECO:0000256" key="5">
    <source>
        <dbReference type="ARBA" id="ARBA00022695"/>
    </source>
</evidence>
<dbReference type="InterPro" id="IPR002500">
    <property type="entry name" value="PAPS_reduct_dom"/>
</dbReference>
<gene>
    <name evidence="12" type="ORF">DVA86_15250</name>
</gene>
<dbReference type="EMBL" id="CP031320">
    <property type="protein sequence ID" value="AXK33811.1"/>
    <property type="molecule type" value="Genomic_DNA"/>
</dbReference>
<protein>
    <recommendedName>
        <fullName evidence="3">Sulfate adenylyltransferase subunit 2</fullName>
        <ecNumber evidence="2">2.7.7.4</ecNumber>
    </recommendedName>
    <alternativeName>
        <fullName evidence="8">ATP-sulfurylase small subunit</fullName>
    </alternativeName>
    <alternativeName>
        <fullName evidence="9">Sulfate adenylate transferase</fullName>
    </alternativeName>
</protein>
<comment type="similarity">
    <text evidence="1">Belongs to the PAPS reductase family. CysD subfamily.</text>
</comment>
<evidence type="ECO:0000259" key="11">
    <source>
        <dbReference type="Pfam" id="PF01507"/>
    </source>
</evidence>
<keyword evidence="13" id="KW-1185">Reference proteome</keyword>
<dbReference type="SUPFAM" id="SSF52402">
    <property type="entry name" value="Adenine nucleotide alpha hydrolases-like"/>
    <property type="match status" value="1"/>
</dbReference>
<reference evidence="12 13" key="1">
    <citation type="submission" date="2018-07" db="EMBL/GenBank/DDBJ databases">
        <title>Draft genome of the type strain Streptomyces armeniacus ATCC 15676.</title>
        <authorList>
            <person name="Labana P."/>
            <person name="Gosse J.T."/>
            <person name="Boddy C.N."/>
        </authorList>
    </citation>
    <scope>NUCLEOTIDE SEQUENCE [LARGE SCALE GENOMIC DNA]</scope>
    <source>
        <strain evidence="12 13">ATCC 15676</strain>
    </source>
</reference>
<dbReference type="InterPro" id="IPR050128">
    <property type="entry name" value="Sulfate_adenylyltrnsfr_sub2"/>
</dbReference>
<dbReference type="NCBIfam" id="NF009214">
    <property type="entry name" value="PRK12563.1"/>
    <property type="match status" value="1"/>
</dbReference>
<evidence type="ECO:0000256" key="2">
    <source>
        <dbReference type="ARBA" id="ARBA00012391"/>
    </source>
</evidence>
<dbReference type="InterPro" id="IPR014729">
    <property type="entry name" value="Rossmann-like_a/b/a_fold"/>
</dbReference>
<sequence>MTTASTARTANDGPQDGSARSGSARSGGAYDVARDGSPYDGAPDGSPYALSHLDALESEAVHIFREVAGEFERPVLLFSGGKDSIVMLHVALKAFAPARLPFGLLHVDTGHNFPEVLKYRDAVTAEHGLRLYVASVQDYLDDGRLRERPDGTRNPLQTVPLLDAISGNRFDAVFGGGRRDEEKARAKERVFSPRDEFGGWNPRRQRPELWQLYNGRHSPGEHVRVFPLSNWTELDVWQYIAREEIELPAIYYAHRREVFRRAGMWLAPGEWGGAKDGETLETRQVRYRTVGDMSCTGAVDSDADTVEKVVAEIMLSRVTERGASRADDKLSEAAMEDRKREGYF</sequence>
<evidence type="ECO:0000256" key="10">
    <source>
        <dbReference type="SAM" id="MobiDB-lite"/>
    </source>
</evidence>
<accession>A0A345XQ95</accession>
<organism evidence="12 13">
    <name type="scientific">Streptomyces armeniacus</name>
    <dbReference type="NCBI Taxonomy" id="83291"/>
    <lineage>
        <taxon>Bacteria</taxon>
        <taxon>Bacillati</taxon>
        <taxon>Actinomycetota</taxon>
        <taxon>Actinomycetes</taxon>
        <taxon>Kitasatosporales</taxon>
        <taxon>Streptomycetaceae</taxon>
        <taxon>Streptomyces</taxon>
    </lineage>
</organism>
<dbReference type="Proteomes" id="UP000254425">
    <property type="component" value="Chromosome"/>
</dbReference>
<evidence type="ECO:0000256" key="1">
    <source>
        <dbReference type="ARBA" id="ARBA00008885"/>
    </source>
</evidence>
<evidence type="ECO:0000256" key="8">
    <source>
        <dbReference type="ARBA" id="ARBA00030256"/>
    </source>
</evidence>
<evidence type="ECO:0000313" key="12">
    <source>
        <dbReference type="EMBL" id="AXK33811.1"/>
    </source>
</evidence>
<dbReference type="GO" id="GO:0004781">
    <property type="term" value="F:sulfate adenylyltransferase (ATP) activity"/>
    <property type="evidence" value="ECO:0007669"/>
    <property type="project" value="UniProtKB-EC"/>
</dbReference>
<evidence type="ECO:0000256" key="3">
    <source>
        <dbReference type="ARBA" id="ARBA00022004"/>
    </source>
</evidence>
<evidence type="ECO:0000256" key="9">
    <source>
        <dbReference type="ARBA" id="ARBA00031812"/>
    </source>
</evidence>
<evidence type="ECO:0000256" key="4">
    <source>
        <dbReference type="ARBA" id="ARBA00022679"/>
    </source>
</evidence>
<keyword evidence="5 12" id="KW-0548">Nucleotidyltransferase</keyword>
<evidence type="ECO:0000256" key="7">
    <source>
        <dbReference type="ARBA" id="ARBA00022840"/>
    </source>
</evidence>
<keyword evidence="4 12" id="KW-0808">Transferase</keyword>
<dbReference type="KEGG" id="sarm:DVA86_15250"/>
<dbReference type="InterPro" id="IPR011784">
    <property type="entry name" value="SO4_adenylTrfase_ssu"/>
</dbReference>
<dbReference type="AlphaFoldDB" id="A0A345XQ95"/>
<dbReference type="NCBIfam" id="TIGR02039">
    <property type="entry name" value="CysD"/>
    <property type="match status" value="1"/>
</dbReference>
<dbReference type="PANTHER" id="PTHR43196:SF1">
    <property type="entry name" value="SULFATE ADENYLYLTRANSFERASE SUBUNIT 2"/>
    <property type="match status" value="1"/>
</dbReference>
<evidence type="ECO:0000256" key="6">
    <source>
        <dbReference type="ARBA" id="ARBA00022741"/>
    </source>
</evidence>
<keyword evidence="6" id="KW-0547">Nucleotide-binding</keyword>
<keyword evidence="7" id="KW-0067">ATP-binding</keyword>
<name>A0A345XQ95_9ACTN</name>
<dbReference type="Gene3D" id="3.40.50.620">
    <property type="entry name" value="HUPs"/>
    <property type="match status" value="1"/>
</dbReference>
<dbReference type="GO" id="GO:0000103">
    <property type="term" value="P:sulfate assimilation"/>
    <property type="evidence" value="ECO:0007669"/>
    <property type="project" value="InterPro"/>
</dbReference>
<dbReference type="NCBIfam" id="NF003587">
    <property type="entry name" value="PRK05253.1"/>
    <property type="match status" value="1"/>
</dbReference>
<evidence type="ECO:0000313" key="13">
    <source>
        <dbReference type="Proteomes" id="UP000254425"/>
    </source>
</evidence>
<feature type="compositionally biased region" description="Low complexity" evidence="10">
    <location>
        <begin position="17"/>
        <end position="29"/>
    </location>
</feature>
<dbReference type="EC" id="2.7.7.4" evidence="2"/>
<dbReference type="Pfam" id="PF01507">
    <property type="entry name" value="PAPS_reduct"/>
    <property type="match status" value="1"/>
</dbReference>
<dbReference type="GO" id="GO:0005524">
    <property type="term" value="F:ATP binding"/>
    <property type="evidence" value="ECO:0007669"/>
    <property type="project" value="UniProtKB-KW"/>
</dbReference>